<dbReference type="Gene3D" id="3.30.1330.80">
    <property type="entry name" value="Hypothetical protein, similar to alpha- acetolactate decarboxylase, domain 2"/>
    <property type="match status" value="1"/>
</dbReference>
<dbReference type="RefSeq" id="WP_321399195.1">
    <property type="nucleotide sequence ID" value="NZ_CP139487.1"/>
</dbReference>
<dbReference type="GO" id="GO:0003677">
    <property type="term" value="F:DNA binding"/>
    <property type="evidence" value="ECO:0007669"/>
    <property type="project" value="UniProtKB-KW"/>
</dbReference>
<sequence length="151" mass="16905">MRILFLLLLLVSCSTMNRTKTGYILVLKEGDNVFKTVEEFVKKQEIQGATMFGTGFVKVKFGYFKAEEKKYDEREMPPMELASFTGTIAWEGKEPSIHAHGVVSGEDFMAYGGHILDATVGKGTMEITILDHGQKLKRKEDKQLGAKVLIP</sequence>
<dbReference type="PANTHER" id="PTHR34988">
    <property type="entry name" value="PROTEIN, PUTATIVE-RELATED"/>
    <property type="match status" value="1"/>
</dbReference>
<feature type="signal peptide" evidence="1">
    <location>
        <begin position="1"/>
        <end position="17"/>
    </location>
</feature>
<evidence type="ECO:0000259" key="2">
    <source>
        <dbReference type="PROSITE" id="PS51742"/>
    </source>
</evidence>
<dbReference type="Proteomes" id="UP001324634">
    <property type="component" value="Chromosome"/>
</dbReference>
<reference evidence="3 4" key="1">
    <citation type="submission" date="2023-11" db="EMBL/GenBank/DDBJ databases">
        <title>Peredibacter starrii A3.12.</title>
        <authorList>
            <person name="Mitchell R.J."/>
        </authorList>
    </citation>
    <scope>NUCLEOTIDE SEQUENCE [LARGE SCALE GENOMIC DNA]</scope>
    <source>
        <strain evidence="3 4">A3.12</strain>
    </source>
</reference>
<dbReference type="PANTHER" id="PTHR34988:SF1">
    <property type="entry name" value="DNA-BINDING PROTEIN"/>
    <property type="match status" value="1"/>
</dbReference>
<dbReference type="KEGG" id="psti:SOO65_08120"/>
<dbReference type="InterPro" id="IPR005175">
    <property type="entry name" value="PPC_dom"/>
</dbReference>
<feature type="chain" id="PRO_5043847753" evidence="1">
    <location>
        <begin position="18"/>
        <end position="151"/>
    </location>
</feature>
<organism evidence="3 4">
    <name type="scientific">Peredibacter starrii</name>
    <dbReference type="NCBI Taxonomy" id="28202"/>
    <lineage>
        <taxon>Bacteria</taxon>
        <taxon>Pseudomonadati</taxon>
        <taxon>Bdellovibrionota</taxon>
        <taxon>Bacteriovoracia</taxon>
        <taxon>Bacteriovoracales</taxon>
        <taxon>Bacteriovoracaceae</taxon>
        <taxon>Peredibacter</taxon>
    </lineage>
</organism>
<name>A0AAX4HU44_9BACT</name>
<dbReference type="AlphaFoldDB" id="A0AAX4HU44"/>
<proteinExistence type="predicted"/>
<dbReference type="EMBL" id="CP139487">
    <property type="protein sequence ID" value="WPU66710.1"/>
    <property type="molecule type" value="Genomic_DNA"/>
</dbReference>
<evidence type="ECO:0000313" key="4">
    <source>
        <dbReference type="Proteomes" id="UP001324634"/>
    </source>
</evidence>
<dbReference type="CDD" id="cd11378">
    <property type="entry name" value="DUF296"/>
    <property type="match status" value="1"/>
</dbReference>
<evidence type="ECO:0000256" key="1">
    <source>
        <dbReference type="SAM" id="SignalP"/>
    </source>
</evidence>
<keyword evidence="3" id="KW-0238">DNA-binding</keyword>
<dbReference type="Pfam" id="PF03479">
    <property type="entry name" value="PCC"/>
    <property type="match status" value="1"/>
</dbReference>
<dbReference type="SUPFAM" id="SSF117856">
    <property type="entry name" value="AF0104/ALDC/Ptd012-like"/>
    <property type="match status" value="1"/>
</dbReference>
<keyword evidence="4" id="KW-1185">Reference proteome</keyword>
<accession>A0AAX4HU44</accession>
<feature type="domain" description="PPC" evidence="2">
    <location>
        <begin position="17"/>
        <end position="151"/>
    </location>
</feature>
<dbReference type="PROSITE" id="PS51742">
    <property type="entry name" value="PPC"/>
    <property type="match status" value="1"/>
</dbReference>
<keyword evidence="1" id="KW-0732">Signal</keyword>
<gene>
    <name evidence="3" type="ORF">SOO65_08120</name>
</gene>
<protein>
    <submittedName>
        <fullName evidence="3">PPC domain-containing DNA-binding protein</fullName>
    </submittedName>
</protein>
<evidence type="ECO:0000313" key="3">
    <source>
        <dbReference type="EMBL" id="WPU66710.1"/>
    </source>
</evidence>